<keyword evidence="1" id="KW-1133">Transmembrane helix</keyword>
<keyword evidence="1" id="KW-0812">Transmembrane</keyword>
<accession>E0XVB3</accession>
<feature type="transmembrane region" description="Helical" evidence="1">
    <location>
        <begin position="14"/>
        <end position="36"/>
    </location>
</feature>
<protein>
    <submittedName>
        <fullName evidence="2">Uncharacterized protein</fullName>
    </submittedName>
</protein>
<evidence type="ECO:0000256" key="1">
    <source>
        <dbReference type="SAM" id="Phobius"/>
    </source>
</evidence>
<sequence>MTTLDPVRPGLHTIVVRMLLGLLGVAMVVLWVYAFFIAPSGNPDRLQDRSWPELAQQRCLEARAVIATLTPAAEATSPADRADGLDLATDALADMVVDLALLPGGIDDDTVLVGMWLEDWAVYLSDRRAHADRLRLEGDVRPLLTALPSGNGSVLKRMNGFARVNDMEACLDPGDV</sequence>
<proteinExistence type="predicted"/>
<dbReference type="EMBL" id="GU474887">
    <property type="protein sequence ID" value="ADI18354.1"/>
    <property type="molecule type" value="Genomic_DNA"/>
</dbReference>
<name>E0XVB3_9ACTN</name>
<dbReference type="AlphaFoldDB" id="E0XVB3"/>
<organism evidence="2">
    <name type="scientific">uncultured actinobacterium HF4000_04C13</name>
    <dbReference type="NCBI Taxonomy" id="711002"/>
    <lineage>
        <taxon>Bacteria</taxon>
        <taxon>Bacillati</taxon>
        <taxon>Actinomycetota</taxon>
        <taxon>Actinomycetes</taxon>
        <taxon>environmental samples</taxon>
    </lineage>
</organism>
<keyword evidence="1" id="KW-0472">Membrane</keyword>
<reference evidence="2" key="1">
    <citation type="journal article" date="2011" name="Environ. Microbiol.">
        <title>Time-series analyses of Monterey Bay coastal microbial picoplankton using a 'genome proxy' microarray.</title>
        <authorList>
            <person name="Rich V.I."/>
            <person name="Pham V.D."/>
            <person name="Eppley J."/>
            <person name="Shi Y."/>
            <person name="DeLong E.F."/>
        </authorList>
    </citation>
    <scope>NUCLEOTIDE SEQUENCE</scope>
</reference>
<evidence type="ECO:0000313" key="2">
    <source>
        <dbReference type="EMBL" id="ADI18354.1"/>
    </source>
</evidence>